<reference evidence="2" key="1">
    <citation type="journal article" date="2019" name="Int. J. Syst. Evol. Microbiol.">
        <title>The Global Catalogue of Microorganisms (GCM) 10K type strain sequencing project: providing services to taxonomists for standard genome sequencing and annotation.</title>
        <authorList>
            <consortium name="The Broad Institute Genomics Platform"/>
            <consortium name="The Broad Institute Genome Sequencing Center for Infectious Disease"/>
            <person name="Wu L."/>
            <person name="Ma J."/>
        </authorList>
    </citation>
    <scope>NUCLEOTIDE SEQUENCE [LARGE SCALE GENOMIC DNA]</scope>
    <source>
        <strain evidence="2">KCTC 42498</strain>
    </source>
</reference>
<dbReference type="EMBL" id="JBHULU010000004">
    <property type="protein sequence ID" value="MFD2513127.1"/>
    <property type="molecule type" value="Genomic_DNA"/>
</dbReference>
<evidence type="ECO:0000313" key="2">
    <source>
        <dbReference type="Proteomes" id="UP001597544"/>
    </source>
</evidence>
<keyword evidence="2" id="KW-1185">Reference proteome</keyword>
<organism evidence="1 2">
    <name type="scientific">Pontibacter locisalis</name>
    <dbReference type="NCBI Taxonomy" id="1719035"/>
    <lineage>
        <taxon>Bacteria</taxon>
        <taxon>Pseudomonadati</taxon>
        <taxon>Bacteroidota</taxon>
        <taxon>Cytophagia</taxon>
        <taxon>Cytophagales</taxon>
        <taxon>Hymenobacteraceae</taxon>
        <taxon>Pontibacter</taxon>
    </lineage>
</organism>
<evidence type="ECO:0008006" key="3">
    <source>
        <dbReference type="Google" id="ProtNLM"/>
    </source>
</evidence>
<protein>
    <recommendedName>
        <fullName evidence="3">Phosphoribosylpyrophosphate synthetase</fullName>
    </recommendedName>
</protein>
<gene>
    <name evidence="1" type="ORF">ACFSRY_04570</name>
</gene>
<name>A0ABW5IHM2_9BACT</name>
<accession>A0ABW5IHM2</accession>
<dbReference type="RefSeq" id="WP_377503584.1">
    <property type="nucleotide sequence ID" value="NZ_JBHULU010000004.1"/>
</dbReference>
<sequence>MPRYQTFSEAISAMRDRGFINTFSIQHNELFCSELDKAIPPEQLTLVEQHQVASSGTSPEKCEIYGFRTDDNALGLMTSTYAAYDPEGFQAVFNRCRRSNSPHS</sequence>
<dbReference type="Proteomes" id="UP001597544">
    <property type="component" value="Unassembled WGS sequence"/>
</dbReference>
<proteinExistence type="predicted"/>
<evidence type="ECO:0000313" key="1">
    <source>
        <dbReference type="EMBL" id="MFD2513127.1"/>
    </source>
</evidence>
<comment type="caution">
    <text evidence="1">The sequence shown here is derived from an EMBL/GenBank/DDBJ whole genome shotgun (WGS) entry which is preliminary data.</text>
</comment>